<feature type="binding site" evidence="8">
    <location>
        <position position="502"/>
    </location>
    <ligand>
        <name>substrate</name>
    </ligand>
</feature>
<evidence type="ECO:0000256" key="1">
    <source>
        <dbReference type="ARBA" id="ARBA00004701"/>
    </source>
</evidence>
<dbReference type="InterPro" id="IPR014027">
    <property type="entry name" value="UDP-Glc/GDP-Man_DH_C"/>
</dbReference>
<feature type="binding site" evidence="9">
    <location>
        <position position="377"/>
    </location>
    <ligand>
        <name>NAD(+)</name>
        <dbReference type="ChEBI" id="CHEBI:57540"/>
    </ligand>
</feature>
<dbReference type="GO" id="GO:0006065">
    <property type="term" value="P:UDP-glucuronate biosynthetic process"/>
    <property type="evidence" value="ECO:0007669"/>
    <property type="project" value="UniProtKB-UniPathway"/>
</dbReference>
<evidence type="ECO:0000256" key="4">
    <source>
        <dbReference type="ARBA" id="ARBA00023002"/>
    </source>
</evidence>
<dbReference type="InterPro" id="IPR008927">
    <property type="entry name" value="6-PGluconate_DH-like_C_sf"/>
</dbReference>
<dbReference type="SMART" id="SM00984">
    <property type="entry name" value="UDPG_MGDP_dh_C"/>
    <property type="match status" value="1"/>
</dbReference>
<dbReference type="AlphaFoldDB" id="A0A2H0NDL6"/>
<comment type="similarity">
    <text evidence="2">Belongs to the UDP-glucose/GDP-mannose dehydrogenase family.</text>
</comment>
<dbReference type="SUPFAM" id="SSF53448">
    <property type="entry name" value="Nucleotide-diphospho-sugar transferases"/>
    <property type="match status" value="1"/>
</dbReference>
<dbReference type="GO" id="GO:0003979">
    <property type="term" value="F:UDP-glucose 6-dehydrogenase activity"/>
    <property type="evidence" value="ECO:0007669"/>
    <property type="project" value="UniProtKB-EC"/>
</dbReference>
<dbReference type="PIRSF" id="PIRSF500134">
    <property type="entry name" value="UDPglc_DH_bac"/>
    <property type="match status" value="1"/>
</dbReference>
<evidence type="ECO:0000259" key="10">
    <source>
        <dbReference type="SMART" id="SM00984"/>
    </source>
</evidence>
<dbReference type="InterPro" id="IPR029044">
    <property type="entry name" value="Nucleotide-diphossugar_trans"/>
</dbReference>
<name>A0A2H0NDL6_9BACT</name>
<dbReference type="EC" id="1.1.1.22" evidence="3"/>
<dbReference type="UniPathway" id="UPA00038">
    <property type="reaction ID" value="UER00491"/>
</dbReference>
<dbReference type="Pfam" id="PF03720">
    <property type="entry name" value="UDPG_MGDP_dh_C"/>
    <property type="match status" value="1"/>
</dbReference>
<sequence length="713" mass="80439">MIVAIIQARMSAERLPNKVIADIAGKPMIWHVVNRVKSTSKIDKVILATSDKLIDQKLVEVASQIGIDVYTGSESDVLDRYYQAAKKYKTDIIVRITGDCPLIDPNIIDKTIEYFLKNNFDYVSTAHTNKSMDSAYPDGLDTEVFNFSSLEKAWKEAKLKSEREHVTPYIWNNSQIFKINTFQGDDCDQDYSQMRWTVDEERDLKFVREVYKNLYKDRNIFFMKDILNLLKDYPELLEINSDIKRDDGYFKSLKEEEQLAIRSLMQHQDFSSVHKVSEPVDKISLPSVDQINKISIFGLGYVGCVSAACLAKNNFEIIGVDVNPIKIGAINQGVAPLIETELGPLIKSAVECGRLKATDDVDFAIINTAISVICVGTPSLANGSIDYTSIEKAITTIAKALLVKNSEHTIIIRSTILPGTIDSIIKPMLLKICGEKVFKNIKLCHNPEFLREGSAIFDFYNPPKIIIGAEDEKDGKFLMDLLYNNVSGEKMVTDIKTAETVKYVDNVFHALKVSFANEIDTFCKSAGVNSHKVMEIFCKDRKLNLSPYYLKPGKPFGGSCLPKDLNAFVNRAKKRDLELPVIFNILNSNNMHIKNILKTILSFNKKKIGIIGLSFKENTDDLRNSPMIDIVEHLIGKGIEVSIFDKNIYMARIFGANKNYIINHIPHISSLLTDNLKELVKFSEIIVIANKEEKLLSSSDSLFRNKIVIDLSH</sequence>
<feature type="binding site" evidence="9">
    <location>
        <position position="452"/>
    </location>
    <ligand>
        <name>NAD(+)</name>
        <dbReference type="ChEBI" id="CHEBI:57540"/>
    </ligand>
</feature>
<dbReference type="PANTHER" id="PTHR43750">
    <property type="entry name" value="UDP-GLUCOSE 6-DEHYDROGENASE TUAD"/>
    <property type="match status" value="1"/>
</dbReference>
<feature type="binding site" evidence="9">
    <location>
        <position position="563"/>
    </location>
    <ligand>
        <name>NAD(+)</name>
        <dbReference type="ChEBI" id="CHEBI:57540"/>
    </ligand>
</feature>
<feature type="domain" description="UDP-glucose/GDP-mannose dehydrogenase C-terminal" evidence="10">
    <location>
        <begin position="609"/>
        <end position="713"/>
    </location>
</feature>
<feature type="binding site" evidence="9">
    <location>
        <position position="623"/>
    </location>
    <ligand>
        <name>NAD(+)</name>
        <dbReference type="ChEBI" id="CHEBI:57540"/>
    </ligand>
</feature>
<dbReference type="Pfam" id="PF03721">
    <property type="entry name" value="UDPG_MGDP_dh_N"/>
    <property type="match status" value="1"/>
</dbReference>
<dbReference type="SUPFAM" id="SSF51735">
    <property type="entry name" value="NAD(P)-binding Rossmann-fold domains"/>
    <property type="match status" value="1"/>
</dbReference>
<comment type="pathway">
    <text evidence="1">Nucleotide-sugar biosynthesis; UDP-alpha-D-glucuronate biosynthesis; UDP-alpha-D-glucuronate from UDP-alpha-D-glucose: step 1/1.</text>
</comment>
<dbReference type="InterPro" id="IPR014026">
    <property type="entry name" value="UDP-Glc/GDP-Man_DH_dimer"/>
</dbReference>
<evidence type="ECO:0000256" key="5">
    <source>
        <dbReference type="ARBA" id="ARBA00023027"/>
    </source>
</evidence>
<dbReference type="InterPro" id="IPR028357">
    <property type="entry name" value="UDPglc_DH_bac"/>
</dbReference>
<keyword evidence="4" id="KW-0560">Oxidoreductase</keyword>
<dbReference type="Proteomes" id="UP000230564">
    <property type="component" value="Unassembled WGS sequence"/>
</dbReference>
<dbReference type="InterPro" id="IPR036220">
    <property type="entry name" value="UDP-Glc/GDP-Man_DH_C_sf"/>
</dbReference>
<comment type="catalytic activity">
    <reaction evidence="6">
        <text>UDP-alpha-D-glucose + 2 NAD(+) + H2O = UDP-alpha-D-glucuronate + 2 NADH + 3 H(+)</text>
        <dbReference type="Rhea" id="RHEA:23596"/>
        <dbReference type="ChEBI" id="CHEBI:15377"/>
        <dbReference type="ChEBI" id="CHEBI:15378"/>
        <dbReference type="ChEBI" id="CHEBI:57540"/>
        <dbReference type="ChEBI" id="CHEBI:57945"/>
        <dbReference type="ChEBI" id="CHEBI:58052"/>
        <dbReference type="ChEBI" id="CHEBI:58885"/>
        <dbReference type="EC" id="1.1.1.22"/>
    </reaction>
</comment>
<feature type="binding site" evidence="9">
    <location>
        <position position="321"/>
    </location>
    <ligand>
        <name>NAD(+)</name>
        <dbReference type="ChEBI" id="CHEBI:57540"/>
    </ligand>
</feature>
<evidence type="ECO:0000256" key="7">
    <source>
        <dbReference type="PIRSR" id="PIRSR500134-1"/>
    </source>
</evidence>
<evidence type="ECO:0000256" key="3">
    <source>
        <dbReference type="ARBA" id="ARBA00012954"/>
    </source>
</evidence>
<evidence type="ECO:0000256" key="2">
    <source>
        <dbReference type="ARBA" id="ARBA00006601"/>
    </source>
</evidence>
<dbReference type="Gene3D" id="3.90.550.10">
    <property type="entry name" value="Spore Coat Polysaccharide Biosynthesis Protein SpsA, Chain A"/>
    <property type="match status" value="1"/>
</dbReference>
<evidence type="ECO:0000256" key="6">
    <source>
        <dbReference type="ARBA" id="ARBA00047473"/>
    </source>
</evidence>
<evidence type="ECO:0000256" key="8">
    <source>
        <dbReference type="PIRSR" id="PIRSR500134-2"/>
    </source>
</evidence>
<dbReference type="GO" id="GO:0000271">
    <property type="term" value="P:polysaccharide biosynthetic process"/>
    <property type="evidence" value="ECO:0007669"/>
    <property type="project" value="InterPro"/>
</dbReference>
<dbReference type="InterPro" id="IPR017476">
    <property type="entry name" value="UDP-Glc/GDP-Man"/>
</dbReference>
<dbReference type="PIRSF" id="PIRSF000124">
    <property type="entry name" value="UDPglc_GDPman_dh"/>
    <property type="match status" value="1"/>
</dbReference>
<dbReference type="GO" id="GO:0051287">
    <property type="term" value="F:NAD binding"/>
    <property type="evidence" value="ECO:0007669"/>
    <property type="project" value="InterPro"/>
</dbReference>
<feature type="binding site" evidence="8">
    <location>
        <begin position="449"/>
        <end position="452"/>
    </location>
    <ligand>
        <name>substrate</name>
    </ligand>
</feature>
<feature type="binding site" evidence="8">
    <location>
        <position position="616"/>
    </location>
    <ligand>
        <name>substrate</name>
    </ligand>
</feature>
<comment type="caution">
    <text evidence="11">The sequence shown here is derived from an EMBL/GenBank/DDBJ whole genome shotgun (WGS) entry which is preliminary data.</text>
</comment>
<dbReference type="PANTHER" id="PTHR43750:SF1">
    <property type="entry name" value="GDP-MANNOSE 6-DEHYDROGENASE"/>
    <property type="match status" value="1"/>
</dbReference>
<evidence type="ECO:0000256" key="9">
    <source>
        <dbReference type="PIRSR" id="PIRSR500134-3"/>
    </source>
</evidence>
<dbReference type="NCBIfam" id="TIGR03026">
    <property type="entry name" value="NDP-sugDHase"/>
    <property type="match status" value="1"/>
</dbReference>
<proteinExistence type="inferred from homology"/>
<dbReference type="InterPro" id="IPR003329">
    <property type="entry name" value="Cytidylyl_trans"/>
</dbReference>
<feature type="binding site" evidence="8">
    <location>
        <position position="557"/>
    </location>
    <ligand>
        <name>substrate</name>
    </ligand>
</feature>
<gene>
    <name evidence="11" type="ORF">COV55_00950</name>
</gene>
<dbReference type="SUPFAM" id="SSF52413">
    <property type="entry name" value="UDP-glucose/GDP-mannose dehydrogenase C-terminal domain"/>
    <property type="match status" value="1"/>
</dbReference>
<dbReference type="Gene3D" id="3.40.50.720">
    <property type="entry name" value="NAD(P)-binding Rossmann-like Domain"/>
    <property type="match status" value="2"/>
</dbReference>
<dbReference type="Pfam" id="PF00984">
    <property type="entry name" value="UDPG_MGDP_dh"/>
    <property type="match status" value="1"/>
</dbReference>
<dbReference type="Gene3D" id="1.20.5.170">
    <property type="match status" value="1"/>
</dbReference>
<feature type="active site" description="Nucleophile" evidence="7">
    <location>
        <position position="560"/>
    </location>
</feature>
<evidence type="ECO:0000313" key="12">
    <source>
        <dbReference type="Proteomes" id="UP000230564"/>
    </source>
</evidence>
<dbReference type="EMBL" id="PCWQ01000007">
    <property type="protein sequence ID" value="PIR06977.1"/>
    <property type="molecule type" value="Genomic_DNA"/>
</dbReference>
<dbReference type="CDD" id="cd02518">
    <property type="entry name" value="GT2_SpsF"/>
    <property type="match status" value="1"/>
</dbReference>
<feature type="binding site" evidence="9">
    <location>
        <position position="326"/>
    </location>
    <ligand>
        <name>NAD(+)</name>
        <dbReference type="ChEBI" id="CHEBI:57540"/>
    </ligand>
</feature>
<dbReference type="Pfam" id="PF02348">
    <property type="entry name" value="CTP_transf_3"/>
    <property type="match status" value="1"/>
</dbReference>
<feature type="binding site" evidence="8">
    <location>
        <begin position="549"/>
        <end position="553"/>
    </location>
    <ligand>
        <name>substrate</name>
    </ligand>
</feature>
<keyword evidence="5 9" id="KW-0520">NAD</keyword>
<organism evidence="11 12">
    <name type="scientific">Candidatus Komeilibacteria bacterium CG11_big_fil_rev_8_21_14_0_20_36_20</name>
    <dbReference type="NCBI Taxonomy" id="1974477"/>
    <lineage>
        <taxon>Bacteria</taxon>
        <taxon>Candidatus Komeiliibacteriota</taxon>
    </lineage>
</organism>
<reference evidence="11 12" key="1">
    <citation type="submission" date="2017-09" db="EMBL/GenBank/DDBJ databases">
        <title>Depth-based differentiation of microbial function through sediment-hosted aquifers and enrichment of novel symbionts in the deep terrestrial subsurface.</title>
        <authorList>
            <person name="Probst A.J."/>
            <person name="Ladd B."/>
            <person name="Jarett J.K."/>
            <person name="Geller-Mcgrath D.E."/>
            <person name="Sieber C.M."/>
            <person name="Emerson J.B."/>
            <person name="Anantharaman K."/>
            <person name="Thomas B.C."/>
            <person name="Malmstrom R."/>
            <person name="Stieglmeier M."/>
            <person name="Klingl A."/>
            <person name="Woyke T."/>
            <person name="Ryan C.M."/>
            <person name="Banfield J.F."/>
        </authorList>
    </citation>
    <scope>NUCLEOTIDE SEQUENCE [LARGE SCALE GENOMIC DNA]</scope>
    <source>
        <strain evidence="11">CG11_big_fil_rev_8_21_14_0_20_36_20</strain>
    </source>
</reference>
<dbReference type="InterPro" id="IPR001732">
    <property type="entry name" value="UDP-Glc/GDP-Man_DH_N"/>
</dbReference>
<dbReference type="SUPFAM" id="SSF48179">
    <property type="entry name" value="6-phosphogluconate dehydrogenase C-terminal domain-like"/>
    <property type="match status" value="1"/>
</dbReference>
<feature type="binding site" evidence="9">
    <location>
        <position position="415"/>
    </location>
    <ligand>
        <name>NAD(+)</name>
        <dbReference type="ChEBI" id="CHEBI:57540"/>
    </ligand>
</feature>
<dbReference type="InterPro" id="IPR036291">
    <property type="entry name" value="NAD(P)-bd_dom_sf"/>
</dbReference>
<protein>
    <recommendedName>
        <fullName evidence="3">UDP-glucose 6-dehydrogenase</fullName>
        <ecNumber evidence="3">1.1.1.22</ecNumber>
    </recommendedName>
</protein>
<accession>A0A2H0NDL6</accession>
<evidence type="ECO:0000313" key="11">
    <source>
        <dbReference type="EMBL" id="PIR06977.1"/>
    </source>
</evidence>